<gene>
    <name evidence="1" type="ORF">C0216_05155</name>
</gene>
<sequence length="218" mass="24664">MGSLLGSVRIKQYIFLVPIFDSAKLVQHASTKAEEMRALNLPHLGQDFTITVASDSMFARERSEVLERPTALVDMVQTSLEDVDVWISGNSELTSKALEKLSRIQLSASQRESYLEQLVNQFLDSENALLRLREKYPDQWEAVMDARKRKERKLVLEYPPGSTNTAMDVNGIVRSLKEDLSRQVPALDDPFVDAMSWGSIADWLMRCPLDFEPSEGAQ</sequence>
<evidence type="ECO:0000313" key="1">
    <source>
        <dbReference type="EMBL" id="AXE22920.1"/>
    </source>
</evidence>
<proteinExistence type="predicted"/>
<name>A0A344TW99_9ACTN</name>
<dbReference type="OrthoDB" id="2962756at2"/>
<organism evidence="1 2">
    <name type="scientific">Streptomyces globosus</name>
    <dbReference type="NCBI Taxonomy" id="68209"/>
    <lineage>
        <taxon>Bacteria</taxon>
        <taxon>Bacillati</taxon>
        <taxon>Actinomycetota</taxon>
        <taxon>Actinomycetes</taxon>
        <taxon>Kitasatosporales</taxon>
        <taxon>Streptomycetaceae</taxon>
        <taxon>Streptomyces</taxon>
    </lineage>
</organism>
<accession>A0A344TW99</accession>
<dbReference type="AlphaFoldDB" id="A0A344TW99"/>
<protein>
    <submittedName>
        <fullName evidence="1">Uncharacterized protein</fullName>
    </submittedName>
</protein>
<keyword evidence="2" id="KW-1185">Reference proteome</keyword>
<dbReference type="Proteomes" id="UP000252004">
    <property type="component" value="Chromosome"/>
</dbReference>
<dbReference type="EMBL" id="CP030862">
    <property type="protein sequence ID" value="AXE22920.1"/>
    <property type="molecule type" value="Genomic_DNA"/>
</dbReference>
<reference evidence="1 2" key="1">
    <citation type="submission" date="2018-01" db="EMBL/GenBank/DDBJ databases">
        <title>Draft genome Sequence of streptomyces globosus LZH-48.</title>
        <authorList>
            <person name="Ran K."/>
            <person name="Li Z."/>
            <person name="Wei S."/>
            <person name="Dong R."/>
        </authorList>
    </citation>
    <scope>NUCLEOTIDE SEQUENCE [LARGE SCALE GENOMIC DNA]</scope>
    <source>
        <strain evidence="1 2">LZH-48</strain>
    </source>
</reference>
<dbReference type="KEGG" id="sgz:C0216_05155"/>
<evidence type="ECO:0000313" key="2">
    <source>
        <dbReference type="Proteomes" id="UP000252004"/>
    </source>
</evidence>